<dbReference type="FunFam" id="3.30.565.10:FF:000010">
    <property type="entry name" value="Sensor histidine kinase RcsC"/>
    <property type="match status" value="1"/>
</dbReference>
<evidence type="ECO:0000256" key="13">
    <source>
        <dbReference type="PROSITE-ProRule" id="PRU00169"/>
    </source>
</evidence>
<keyword evidence="11" id="KW-0902">Two-component regulatory system</keyword>
<evidence type="ECO:0000256" key="15">
    <source>
        <dbReference type="SAM" id="Phobius"/>
    </source>
</evidence>
<keyword evidence="8 19" id="KW-0418">Kinase</keyword>
<dbReference type="CDD" id="cd17546">
    <property type="entry name" value="REC_hyHK_CKI1_RcsC-like"/>
    <property type="match status" value="1"/>
</dbReference>
<dbReference type="SUPFAM" id="SSF55874">
    <property type="entry name" value="ATPase domain of HSP90 chaperone/DNA topoisomerase II/histidine kinase"/>
    <property type="match status" value="1"/>
</dbReference>
<organism evidence="19 20">
    <name type="scientific">Alteromonas sediminis</name>
    <dbReference type="NCBI Taxonomy" id="2259342"/>
    <lineage>
        <taxon>Bacteria</taxon>
        <taxon>Pseudomonadati</taxon>
        <taxon>Pseudomonadota</taxon>
        <taxon>Gammaproteobacteria</taxon>
        <taxon>Alteromonadales</taxon>
        <taxon>Alteromonadaceae</taxon>
        <taxon>Alteromonas/Salinimonas group</taxon>
        <taxon>Alteromonas</taxon>
    </lineage>
</organism>
<comment type="subcellular location">
    <subcellularLocation>
        <location evidence="2">Membrane</location>
    </subcellularLocation>
</comment>
<evidence type="ECO:0000256" key="1">
    <source>
        <dbReference type="ARBA" id="ARBA00000085"/>
    </source>
</evidence>
<evidence type="ECO:0000256" key="8">
    <source>
        <dbReference type="ARBA" id="ARBA00022777"/>
    </source>
</evidence>
<feature type="transmembrane region" description="Helical" evidence="15">
    <location>
        <begin position="273"/>
        <end position="291"/>
    </location>
</feature>
<evidence type="ECO:0000256" key="4">
    <source>
        <dbReference type="ARBA" id="ARBA00022553"/>
    </source>
</evidence>
<keyword evidence="6 15" id="KW-0812">Transmembrane</keyword>
<dbReference type="RefSeq" id="WP_124028423.1">
    <property type="nucleotide sequence ID" value="NZ_JBHRSN010000007.1"/>
</dbReference>
<dbReference type="GO" id="GO:0005524">
    <property type="term" value="F:ATP binding"/>
    <property type="evidence" value="ECO:0007669"/>
    <property type="project" value="UniProtKB-KW"/>
</dbReference>
<keyword evidence="12 15" id="KW-0472">Membrane</keyword>
<evidence type="ECO:0000259" key="17">
    <source>
        <dbReference type="PROSITE" id="PS50110"/>
    </source>
</evidence>
<feature type="modified residue" description="4-aspartylphosphate" evidence="13">
    <location>
        <position position="801"/>
    </location>
</feature>
<keyword evidence="10 15" id="KW-1133">Transmembrane helix</keyword>
<feature type="coiled-coil region" evidence="14">
    <location>
        <begin position="349"/>
        <end position="376"/>
    </location>
</feature>
<feature type="domain" description="Response regulatory" evidence="17">
    <location>
        <begin position="751"/>
        <end position="866"/>
    </location>
</feature>
<dbReference type="SMART" id="SM00388">
    <property type="entry name" value="HisKA"/>
    <property type="match status" value="1"/>
</dbReference>
<dbReference type="SMART" id="SM00448">
    <property type="entry name" value="REC"/>
    <property type="match status" value="1"/>
</dbReference>
<dbReference type="PROSITE" id="PS50110">
    <property type="entry name" value="RESPONSE_REGULATORY"/>
    <property type="match status" value="1"/>
</dbReference>
<dbReference type="OrthoDB" id="9810730at2"/>
<keyword evidence="5" id="KW-0808">Transferase</keyword>
<dbReference type="InterPro" id="IPR011006">
    <property type="entry name" value="CheY-like_superfamily"/>
</dbReference>
<evidence type="ECO:0000259" key="16">
    <source>
        <dbReference type="PROSITE" id="PS50109"/>
    </source>
</evidence>
<reference evidence="19 20" key="1">
    <citation type="submission" date="2018-11" db="EMBL/GenBank/DDBJ databases">
        <authorList>
            <person name="Ye M.-Q."/>
            <person name="Du Z.-J."/>
        </authorList>
    </citation>
    <scope>NUCLEOTIDE SEQUENCE [LARGE SCALE GENOMIC DNA]</scope>
    <source>
        <strain evidence="19 20">U0105</strain>
    </source>
</reference>
<keyword evidence="4 13" id="KW-0597">Phosphoprotein</keyword>
<evidence type="ECO:0000256" key="11">
    <source>
        <dbReference type="ARBA" id="ARBA00023012"/>
    </source>
</evidence>
<dbReference type="CDD" id="cd00082">
    <property type="entry name" value="HisKA"/>
    <property type="match status" value="1"/>
</dbReference>
<proteinExistence type="predicted"/>
<dbReference type="AlphaFoldDB" id="A0A3N5XY28"/>
<dbReference type="PROSITE" id="PS50109">
    <property type="entry name" value="HIS_KIN"/>
    <property type="match status" value="1"/>
</dbReference>
<dbReference type="GO" id="GO:0016020">
    <property type="term" value="C:membrane"/>
    <property type="evidence" value="ECO:0007669"/>
    <property type="project" value="UniProtKB-SubCell"/>
</dbReference>
<dbReference type="Pfam" id="PF02518">
    <property type="entry name" value="HATPase_c"/>
    <property type="match status" value="1"/>
</dbReference>
<evidence type="ECO:0000256" key="7">
    <source>
        <dbReference type="ARBA" id="ARBA00022741"/>
    </source>
</evidence>
<evidence type="ECO:0000313" key="19">
    <source>
        <dbReference type="EMBL" id="RPJ65792.1"/>
    </source>
</evidence>
<evidence type="ECO:0000256" key="10">
    <source>
        <dbReference type="ARBA" id="ARBA00022989"/>
    </source>
</evidence>
<dbReference type="EC" id="2.7.13.3" evidence="3"/>
<comment type="catalytic activity">
    <reaction evidence="1">
        <text>ATP + protein L-histidine = ADP + protein N-phospho-L-histidine.</text>
        <dbReference type="EC" id="2.7.13.3"/>
    </reaction>
</comment>
<evidence type="ECO:0000256" key="14">
    <source>
        <dbReference type="SAM" id="Coils"/>
    </source>
</evidence>
<evidence type="ECO:0000259" key="18">
    <source>
        <dbReference type="PROSITE" id="PS50885"/>
    </source>
</evidence>
<dbReference type="Pfam" id="PF00072">
    <property type="entry name" value="Response_reg"/>
    <property type="match status" value="1"/>
</dbReference>
<evidence type="ECO:0000313" key="20">
    <source>
        <dbReference type="Proteomes" id="UP000275281"/>
    </source>
</evidence>
<dbReference type="Gene3D" id="3.30.565.10">
    <property type="entry name" value="Histidine kinase-like ATPase, C-terminal domain"/>
    <property type="match status" value="1"/>
</dbReference>
<dbReference type="CDD" id="cd16922">
    <property type="entry name" value="HATPase_EvgS-ArcB-TorS-like"/>
    <property type="match status" value="1"/>
</dbReference>
<dbReference type="SUPFAM" id="SSF47384">
    <property type="entry name" value="Homodimeric domain of signal transducing histidine kinase"/>
    <property type="match status" value="1"/>
</dbReference>
<dbReference type="SUPFAM" id="SSF52172">
    <property type="entry name" value="CheY-like"/>
    <property type="match status" value="1"/>
</dbReference>
<feature type="domain" description="Histidine kinase" evidence="16">
    <location>
        <begin position="383"/>
        <end position="605"/>
    </location>
</feature>
<keyword evidence="9" id="KW-0067">ATP-binding</keyword>
<name>A0A3N5XY28_9ALTE</name>
<dbReference type="InterPro" id="IPR001789">
    <property type="entry name" value="Sig_transdc_resp-reg_receiver"/>
</dbReference>
<dbReference type="EMBL" id="RPOK01000004">
    <property type="protein sequence ID" value="RPJ65792.1"/>
    <property type="molecule type" value="Genomic_DNA"/>
</dbReference>
<dbReference type="Gene3D" id="3.40.50.2300">
    <property type="match status" value="1"/>
</dbReference>
<dbReference type="PROSITE" id="PS50885">
    <property type="entry name" value="HAMP"/>
    <property type="match status" value="1"/>
</dbReference>
<feature type="domain" description="HAMP" evidence="18">
    <location>
        <begin position="291"/>
        <end position="344"/>
    </location>
</feature>
<evidence type="ECO:0000256" key="12">
    <source>
        <dbReference type="ARBA" id="ARBA00023136"/>
    </source>
</evidence>
<sequence>MMTSIRTQLLAMFFILAMIIIAQAYIGYRNQVFLKEQLAITQQAGEDISAVRELERNIVDLQRTVLTYKLTRSNAIVNRFDRVKLDIDRRLLSLSTSSVSRLAVVAEEALFERMERHVEDYASNFAEFVSNHQYGEAIFEQRLTNAMQLLKPELEGNVFQLQLLQQAKEAMLSFQLEPEASHLESFQQFTDILLLNPLPDSTYKRIQDLQQDMLLYSQLIRGELFLTNVVMAGSANEFLYLSSRLVKLVNESTEQTNKDIQASIVEAQKGSQLILIVGISLVLLLAMITYLRILKPIGFITDVFNKLSKAGDVSVIPGQNRKDEIGSLAAAASVFKDKNKQTEQLLIDATQLNKQQESLNIELSEAKVKAEQATALKSRFLANMSHEIRTPINGILGLTELVQRHPMPNTVRDYIGKIEHSSRLLLSVINDVLDFSKIEAGKLDIVEAPFALHSVFENILTVIAMKAAQKDLQVRLAATPTLPDSFIGDEKRITQVVLNLCANAIKFTHEGEVSINFSGAINPHTKKYTLRAVISDTGIGMSEEQSASVFQPFTQADNASNRRFEGTGLGLAIVSQLTDLMGGGVSVHSQPNEGSVFSVWFELSPKPNANKLLYFEQVPPNILYFSDIHLIETDYLACSSIDSSLPFAACFNHELHDHNYAILDIPSYSVFKEHQQALYTLLSKYPNIGLVFPTMSGQLKEKLQVDWQGPMLSHPFTPAEYYMFINKLVGDESEERVDLSVALDDIRLDGHVLLVEDNDINQMVAGEMLSTAGITYDIAENGEQAVNKLQHSNNYNLVLMDIQMPIMDGLEATRQLRQQGFSKPIIGLSANAMKHDKEVAAEAGMTDYLTKPISRSALLSRLSHYLSTQ</sequence>
<dbReference type="InterPro" id="IPR003660">
    <property type="entry name" value="HAMP_dom"/>
</dbReference>
<dbReference type="InterPro" id="IPR003594">
    <property type="entry name" value="HATPase_dom"/>
</dbReference>
<dbReference type="FunFam" id="1.10.287.130:FF:000004">
    <property type="entry name" value="Ethylene receptor 1"/>
    <property type="match status" value="1"/>
</dbReference>
<evidence type="ECO:0000256" key="5">
    <source>
        <dbReference type="ARBA" id="ARBA00022679"/>
    </source>
</evidence>
<evidence type="ECO:0000256" key="2">
    <source>
        <dbReference type="ARBA" id="ARBA00004370"/>
    </source>
</evidence>
<gene>
    <name evidence="19" type="ORF">DRW07_13335</name>
</gene>
<dbReference type="PANTHER" id="PTHR45339">
    <property type="entry name" value="HYBRID SIGNAL TRANSDUCTION HISTIDINE KINASE J"/>
    <property type="match status" value="1"/>
</dbReference>
<dbReference type="InterPro" id="IPR003661">
    <property type="entry name" value="HisK_dim/P_dom"/>
</dbReference>
<dbReference type="Pfam" id="PF00512">
    <property type="entry name" value="HisKA"/>
    <property type="match status" value="1"/>
</dbReference>
<dbReference type="PRINTS" id="PR00344">
    <property type="entry name" value="BCTRLSENSOR"/>
</dbReference>
<dbReference type="Gene3D" id="6.10.340.10">
    <property type="match status" value="1"/>
</dbReference>
<evidence type="ECO:0000256" key="9">
    <source>
        <dbReference type="ARBA" id="ARBA00022840"/>
    </source>
</evidence>
<dbReference type="SMART" id="SM00387">
    <property type="entry name" value="HATPase_c"/>
    <property type="match status" value="1"/>
</dbReference>
<dbReference type="InterPro" id="IPR036097">
    <property type="entry name" value="HisK_dim/P_sf"/>
</dbReference>
<dbReference type="Proteomes" id="UP000275281">
    <property type="component" value="Unassembled WGS sequence"/>
</dbReference>
<accession>A0A3N5XY28</accession>
<dbReference type="InterPro" id="IPR005467">
    <property type="entry name" value="His_kinase_dom"/>
</dbReference>
<keyword evidence="7" id="KW-0547">Nucleotide-binding</keyword>
<keyword evidence="14" id="KW-0175">Coiled coil</keyword>
<dbReference type="Gene3D" id="1.10.287.130">
    <property type="match status" value="1"/>
</dbReference>
<dbReference type="InterPro" id="IPR004358">
    <property type="entry name" value="Sig_transdc_His_kin-like_C"/>
</dbReference>
<evidence type="ECO:0000256" key="6">
    <source>
        <dbReference type="ARBA" id="ARBA00022692"/>
    </source>
</evidence>
<evidence type="ECO:0000256" key="3">
    <source>
        <dbReference type="ARBA" id="ARBA00012438"/>
    </source>
</evidence>
<keyword evidence="20" id="KW-1185">Reference proteome</keyword>
<protein>
    <recommendedName>
        <fullName evidence="3">histidine kinase</fullName>
        <ecNumber evidence="3">2.7.13.3</ecNumber>
    </recommendedName>
</protein>
<dbReference type="InterPro" id="IPR036890">
    <property type="entry name" value="HATPase_C_sf"/>
</dbReference>
<comment type="caution">
    <text evidence="19">The sequence shown here is derived from an EMBL/GenBank/DDBJ whole genome shotgun (WGS) entry which is preliminary data.</text>
</comment>
<dbReference type="GO" id="GO:0000155">
    <property type="term" value="F:phosphorelay sensor kinase activity"/>
    <property type="evidence" value="ECO:0007669"/>
    <property type="project" value="InterPro"/>
</dbReference>
<dbReference type="PANTHER" id="PTHR45339:SF1">
    <property type="entry name" value="HYBRID SIGNAL TRANSDUCTION HISTIDINE KINASE J"/>
    <property type="match status" value="1"/>
</dbReference>